<sequence>MSDLHQLRVFKEVAARKSFTRAAFALRVSKANVTKSIAHLEEDVGVRLLNRSTRSVTVTDAGATLYERLDPIFKLISELRDELAGFATHPKGRLRLAAPHGLSLGVLGKNIDDFVAQYPDVHVSLHLSNREEDLIVGGIDVALRIGPIEQRELIVRKLQPVPMVLCASPKYWARRGIPSRPEDLAAHDVLTHSLWDCASRLSFVVDGETKYVDVRSRIEADDAAPLIALAVKGLGVTCVPEVLARAHLGSGALVPVLKDAMPKSIWLYATYPHRNHKSAALRALLEFLTEK</sequence>
<evidence type="ECO:0000256" key="3">
    <source>
        <dbReference type="ARBA" id="ARBA00023125"/>
    </source>
</evidence>
<dbReference type="GO" id="GO:0003700">
    <property type="term" value="F:DNA-binding transcription factor activity"/>
    <property type="evidence" value="ECO:0007669"/>
    <property type="project" value="InterPro"/>
</dbReference>
<dbReference type="InterPro" id="IPR058163">
    <property type="entry name" value="LysR-type_TF_proteobact-type"/>
</dbReference>
<evidence type="ECO:0000256" key="2">
    <source>
        <dbReference type="ARBA" id="ARBA00023015"/>
    </source>
</evidence>
<organism evidence="6 7">
    <name type="scientific">Variovorax paradoxus</name>
    <dbReference type="NCBI Taxonomy" id="34073"/>
    <lineage>
        <taxon>Bacteria</taxon>
        <taxon>Pseudomonadati</taxon>
        <taxon>Pseudomonadota</taxon>
        <taxon>Betaproteobacteria</taxon>
        <taxon>Burkholderiales</taxon>
        <taxon>Comamonadaceae</taxon>
        <taxon>Variovorax</taxon>
    </lineage>
</organism>
<dbReference type="AlphaFoldDB" id="A0A5Q0LZ68"/>
<dbReference type="Pfam" id="PF00126">
    <property type="entry name" value="HTH_1"/>
    <property type="match status" value="1"/>
</dbReference>
<evidence type="ECO:0000313" key="6">
    <source>
        <dbReference type="EMBL" id="QFZ81585.1"/>
    </source>
</evidence>
<dbReference type="PROSITE" id="PS50931">
    <property type="entry name" value="HTH_LYSR"/>
    <property type="match status" value="1"/>
</dbReference>
<dbReference type="Gene3D" id="1.10.10.10">
    <property type="entry name" value="Winged helix-like DNA-binding domain superfamily/Winged helix DNA-binding domain"/>
    <property type="match status" value="1"/>
</dbReference>
<evidence type="ECO:0000259" key="5">
    <source>
        <dbReference type="PROSITE" id="PS50931"/>
    </source>
</evidence>
<dbReference type="CDD" id="cd08422">
    <property type="entry name" value="PBP2_CrgA_like"/>
    <property type="match status" value="1"/>
</dbReference>
<dbReference type="PANTHER" id="PTHR30537">
    <property type="entry name" value="HTH-TYPE TRANSCRIPTIONAL REGULATOR"/>
    <property type="match status" value="1"/>
</dbReference>
<dbReference type="Proteomes" id="UP000326780">
    <property type="component" value="Chromosome"/>
</dbReference>
<dbReference type="InterPro" id="IPR036388">
    <property type="entry name" value="WH-like_DNA-bd_sf"/>
</dbReference>
<feature type="domain" description="HTH lysR-type" evidence="5">
    <location>
        <begin position="1"/>
        <end position="59"/>
    </location>
</feature>
<evidence type="ECO:0000256" key="4">
    <source>
        <dbReference type="ARBA" id="ARBA00023163"/>
    </source>
</evidence>
<dbReference type="GO" id="GO:0043565">
    <property type="term" value="F:sequence-specific DNA binding"/>
    <property type="evidence" value="ECO:0007669"/>
    <property type="project" value="TreeGrafter"/>
</dbReference>
<keyword evidence="4" id="KW-0804">Transcription</keyword>
<proteinExistence type="inferred from homology"/>
<comment type="similarity">
    <text evidence="1">Belongs to the LysR transcriptional regulatory family.</text>
</comment>
<dbReference type="RefSeq" id="WP_153280580.1">
    <property type="nucleotide sequence ID" value="NZ_CP045644.1"/>
</dbReference>
<dbReference type="SUPFAM" id="SSF46785">
    <property type="entry name" value="Winged helix' DNA-binding domain"/>
    <property type="match status" value="1"/>
</dbReference>
<reference evidence="6 7" key="1">
    <citation type="submission" date="2019-10" db="EMBL/GenBank/DDBJ databases">
        <title>Complete genome sequence of Variovorax paradoxus 5C-2.</title>
        <authorList>
            <person name="Gogoleva N.E."/>
            <person name="Balkin A.S."/>
        </authorList>
    </citation>
    <scope>NUCLEOTIDE SEQUENCE [LARGE SCALE GENOMIC DNA]</scope>
    <source>
        <strain evidence="6 7">5C-2</strain>
    </source>
</reference>
<dbReference type="SUPFAM" id="SSF53850">
    <property type="entry name" value="Periplasmic binding protein-like II"/>
    <property type="match status" value="1"/>
</dbReference>
<dbReference type="InterPro" id="IPR036390">
    <property type="entry name" value="WH_DNA-bd_sf"/>
</dbReference>
<keyword evidence="2" id="KW-0805">Transcription regulation</keyword>
<accession>A0A5Q0LZ68</accession>
<dbReference type="FunFam" id="1.10.10.10:FF:000001">
    <property type="entry name" value="LysR family transcriptional regulator"/>
    <property type="match status" value="1"/>
</dbReference>
<evidence type="ECO:0000313" key="7">
    <source>
        <dbReference type="Proteomes" id="UP000326780"/>
    </source>
</evidence>
<dbReference type="GO" id="GO:0006351">
    <property type="term" value="P:DNA-templated transcription"/>
    <property type="evidence" value="ECO:0007669"/>
    <property type="project" value="TreeGrafter"/>
</dbReference>
<dbReference type="Gene3D" id="3.40.190.290">
    <property type="match status" value="1"/>
</dbReference>
<keyword evidence="3" id="KW-0238">DNA-binding</keyword>
<name>A0A5Q0LZ68_VARPD</name>
<dbReference type="InterPro" id="IPR005119">
    <property type="entry name" value="LysR_subst-bd"/>
</dbReference>
<evidence type="ECO:0000256" key="1">
    <source>
        <dbReference type="ARBA" id="ARBA00009437"/>
    </source>
</evidence>
<dbReference type="InterPro" id="IPR000847">
    <property type="entry name" value="LysR_HTH_N"/>
</dbReference>
<dbReference type="EMBL" id="CP045644">
    <property type="protein sequence ID" value="QFZ81585.1"/>
    <property type="molecule type" value="Genomic_DNA"/>
</dbReference>
<dbReference type="PANTHER" id="PTHR30537:SF5">
    <property type="entry name" value="HTH-TYPE TRANSCRIPTIONAL ACTIVATOR TTDR-RELATED"/>
    <property type="match status" value="1"/>
</dbReference>
<protein>
    <submittedName>
        <fullName evidence="6">LysR family transcriptional regulator</fullName>
    </submittedName>
</protein>
<dbReference type="Pfam" id="PF03466">
    <property type="entry name" value="LysR_substrate"/>
    <property type="match status" value="1"/>
</dbReference>
<gene>
    <name evidence="6" type="ORF">GFK26_01710</name>
</gene>